<dbReference type="EMBL" id="LT608328">
    <property type="protein sequence ID" value="SCM56320.1"/>
    <property type="molecule type" value="Genomic_DNA"/>
</dbReference>
<sequence>MNISDLESICELIYNYFSAKFFRNNCGYTFNINLKNNER</sequence>
<dbReference type="Proteomes" id="UP000178485">
    <property type="component" value="Chromosome i"/>
</dbReference>
<evidence type="ECO:0000313" key="2">
    <source>
        <dbReference type="Proteomes" id="UP000178485"/>
    </source>
</evidence>
<gene>
    <name evidence="1" type="ORF">ING2E5A_0823</name>
</gene>
<dbReference type="AlphaFoldDB" id="A0A1G4G552"/>
<dbReference type="KEGG" id="pmuc:ING2E5A_0823"/>
<protein>
    <submittedName>
        <fullName evidence="1">Uncharacterized protein</fullName>
    </submittedName>
</protein>
<keyword evidence="2" id="KW-1185">Reference proteome</keyword>
<name>A0A1G4G552_9BACT</name>
<reference evidence="1 2" key="1">
    <citation type="submission" date="2016-08" db="EMBL/GenBank/DDBJ databases">
        <authorList>
            <person name="Seilhamer J.J."/>
        </authorList>
    </citation>
    <scope>NUCLEOTIDE SEQUENCE [LARGE SCALE GENOMIC DNA]</scope>
    <source>
        <strain evidence="1">ING2-E5A</strain>
    </source>
</reference>
<proteinExistence type="predicted"/>
<evidence type="ECO:0000313" key="1">
    <source>
        <dbReference type="EMBL" id="SCM56320.1"/>
    </source>
</evidence>
<accession>A0A1G4G552</accession>
<organism evidence="1 2">
    <name type="scientific">Petrimonas mucosa</name>
    <dbReference type="NCBI Taxonomy" id="1642646"/>
    <lineage>
        <taxon>Bacteria</taxon>
        <taxon>Pseudomonadati</taxon>
        <taxon>Bacteroidota</taxon>
        <taxon>Bacteroidia</taxon>
        <taxon>Bacteroidales</taxon>
        <taxon>Dysgonomonadaceae</taxon>
        <taxon>Petrimonas</taxon>
    </lineage>
</organism>
<dbReference type="STRING" id="1642646.ING2E5A_0823"/>